<feature type="non-terminal residue" evidence="2">
    <location>
        <position position="103"/>
    </location>
</feature>
<organism evidence="2">
    <name type="scientific">uncultured Rubrobacteraceae bacterium</name>
    <dbReference type="NCBI Taxonomy" id="349277"/>
    <lineage>
        <taxon>Bacteria</taxon>
        <taxon>Bacillati</taxon>
        <taxon>Actinomycetota</taxon>
        <taxon>Rubrobacteria</taxon>
        <taxon>Rubrobacterales</taxon>
        <taxon>Rubrobacteraceae</taxon>
        <taxon>environmental samples</taxon>
    </lineage>
</organism>
<dbReference type="SUPFAM" id="SSF53092">
    <property type="entry name" value="Creatinase/prolidase N-terminal domain"/>
    <property type="match status" value="1"/>
</dbReference>
<dbReference type="InterPro" id="IPR000587">
    <property type="entry name" value="Creatinase_N"/>
</dbReference>
<dbReference type="EMBL" id="CADCUW010000155">
    <property type="protein sequence ID" value="CAA9401505.1"/>
    <property type="molecule type" value="Genomic_DNA"/>
</dbReference>
<proteinExistence type="predicted"/>
<feature type="domain" description="Creatinase N-terminal" evidence="1">
    <location>
        <begin position="19"/>
        <end position="90"/>
    </location>
</feature>
<name>A0A6J4NZ77_9ACTN</name>
<accession>A0A6J4NZ77</accession>
<dbReference type="Pfam" id="PF01321">
    <property type="entry name" value="Creatinase_N"/>
    <property type="match status" value="1"/>
</dbReference>
<dbReference type="AlphaFoldDB" id="A0A6J4NZ77"/>
<dbReference type="InterPro" id="IPR029149">
    <property type="entry name" value="Creatin/AminoP/Spt16_N"/>
</dbReference>
<evidence type="ECO:0000259" key="1">
    <source>
        <dbReference type="Pfam" id="PF01321"/>
    </source>
</evidence>
<sequence>MAEGDGAFGEATMNGQVLAAIRRRLAERGLDAYVAYTPSNVFYATGFQSYFLMQWWRMQGTVLVVIPADEDVEPGVMIGDFEARAVKRVSGIGDVRPFRLWPE</sequence>
<evidence type="ECO:0000313" key="2">
    <source>
        <dbReference type="EMBL" id="CAA9401505.1"/>
    </source>
</evidence>
<reference evidence="2" key="1">
    <citation type="submission" date="2020-02" db="EMBL/GenBank/DDBJ databases">
        <authorList>
            <person name="Meier V. D."/>
        </authorList>
    </citation>
    <scope>NUCLEOTIDE SEQUENCE</scope>
    <source>
        <strain evidence="2">AVDCRST_MAG01</strain>
    </source>
</reference>
<dbReference type="Gene3D" id="3.40.350.10">
    <property type="entry name" value="Creatinase/prolidase N-terminal domain"/>
    <property type="match status" value="1"/>
</dbReference>
<gene>
    <name evidence="2" type="ORF">AVDCRST_MAG01-01-1035</name>
</gene>
<protein>
    <recommendedName>
        <fullName evidence="1">Creatinase N-terminal domain-containing protein</fullName>
    </recommendedName>
</protein>